<keyword evidence="2" id="KW-1185">Reference proteome</keyword>
<protein>
    <submittedName>
        <fullName evidence="1">HPF/RaiA family ribosome-associated protein</fullName>
    </submittedName>
</protein>
<comment type="caution">
    <text evidence="1">The sequence shown here is derived from an EMBL/GenBank/DDBJ whole genome shotgun (WGS) entry which is preliminary data.</text>
</comment>
<dbReference type="InterPro" id="IPR003489">
    <property type="entry name" value="RHF/RaiA"/>
</dbReference>
<dbReference type="Gene3D" id="3.30.160.100">
    <property type="entry name" value="Ribosome hibernation promotion factor-like"/>
    <property type="match status" value="1"/>
</dbReference>
<dbReference type="InterPro" id="IPR036567">
    <property type="entry name" value="RHF-like"/>
</dbReference>
<organism evidence="1 2">
    <name type="scientific">Halopseudomonas laoshanensis</name>
    <dbReference type="NCBI Taxonomy" id="2268758"/>
    <lineage>
        <taxon>Bacteria</taxon>
        <taxon>Pseudomonadati</taxon>
        <taxon>Pseudomonadota</taxon>
        <taxon>Gammaproteobacteria</taxon>
        <taxon>Pseudomonadales</taxon>
        <taxon>Pseudomonadaceae</taxon>
        <taxon>Halopseudomonas</taxon>
    </lineage>
</organism>
<dbReference type="Proteomes" id="UP000463138">
    <property type="component" value="Unassembled WGS sequence"/>
</dbReference>
<name>A0A7V7GW77_9GAMM</name>
<dbReference type="SUPFAM" id="SSF69754">
    <property type="entry name" value="Ribosome binding protein Y (YfiA homologue)"/>
    <property type="match status" value="1"/>
</dbReference>
<dbReference type="Pfam" id="PF02482">
    <property type="entry name" value="Ribosomal_S30AE"/>
    <property type="match status" value="1"/>
</dbReference>
<dbReference type="OrthoDB" id="121633at2"/>
<proteinExistence type="predicted"/>
<dbReference type="EMBL" id="QOVF01000001">
    <property type="protein sequence ID" value="KAA0696528.1"/>
    <property type="molecule type" value="Genomic_DNA"/>
</dbReference>
<dbReference type="RefSeq" id="WP_096345780.1">
    <property type="nucleotide sequence ID" value="NZ_QOVF01000001.1"/>
</dbReference>
<accession>A0A7V7GW77</accession>
<gene>
    <name evidence="1" type="ORF">DT594_04120</name>
</gene>
<dbReference type="AlphaFoldDB" id="A0A7V7GW77"/>
<evidence type="ECO:0000313" key="1">
    <source>
        <dbReference type="EMBL" id="KAA0696528.1"/>
    </source>
</evidence>
<evidence type="ECO:0000313" key="2">
    <source>
        <dbReference type="Proteomes" id="UP000463138"/>
    </source>
</evidence>
<sequence length="141" mass="15708">MQVQVNSKHIQGSARLQEWVSATVTDQLDHFDDYLTRVEIHLSDENAHKAGTDDKRCQIELRPKGHQAMSVTHKAESLEQAVNGAATKARHALEHLMGKLEAKGTPAKLLSDPLQDEEPKAVKDALLQEEFLARQHELGNS</sequence>
<reference evidence="1 2" key="1">
    <citation type="submission" date="2018-07" db="EMBL/GenBank/DDBJ databases">
        <title>Pseudomonas laoshanensis sp. nov., isolated from soil.</title>
        <authorList>
            <person name="Sun J."/>
            <person name="Yu L."/>
            <person name="Wang M."/>
            <person name="Zhang C."/>
        </authorList>
    </citation>
    <scope>NUCLEOTIDE SEQUENCE [LARGE SCALE GENOMIC DNA]</scope>
    <source>
        <strain evidence="1 2">Y22</strain>
    </source>
</reference>